<dbReference type="Proteomes" id="UP000528432">
    <property type="component" value="Unassembled WGS sequence"/>
</dbReference>
<reference evidence="1 6" key="3">
    <citation type="submission" date="2020-05" db="EMBL/GenBank/DDBJ databases">
        <title>Draft genome sequence of Clostridium cochlearium strain AGROS13 isolated from a sheep dairy farm in New Zealand.</title>
        <authorList>
            <person name="Gupta T.B."/>
            <person name="Jauregui R."/>
            <person name="Risson A.N."/>
            <person name="Brightwell G."/>
            <person name="Maclean P."/>
        </authorList>
    </citation>
    <scope>NUCLEOTIDE SEQUENCE [LARGE SCALE GENOMIC DNA]</scope>
    <source>
        <strain evidence="1 6">AGROS13</strain>
    </source>
</reference>
<dbReference type="Gene3D" id="3.10.20.30">
    <property type="match status" value="1"/>
</dbReference>
<dbReference type="EMBL" id="JABFIF010000016">
    <property type="protein sequence ID" value="NOH16398.1"/>
    <property type="molecule type" value="Genomic_DNA"/>
</dbReference>
<protein>
    <submittedName>
        <fullName evidence="1 2">Sulfur carrier protein</fullName>
    </submittedName>
    <submittedName>
        <fullName evidence="3">Thiamine biosynthesis protein ThiS</fullName>
    </submittedName>
</protein>
<accession>A0A1G9K0G9</accession>
<dbReference type="OrthoDB" id="9798559at2"/>
<dbReference type="AlphaFoldDB" id="A0A1G9K0G9"/>
<dbReference type="EMBL" id="UAWC01000001">
    <property type="protein sequence ID" value="SQB32822.1"/>
    <property type="molecule type" value="Genomic_DNA"/>
</dbReference>
<organism evidence="1 6">
    <name type="scientific">Clostridium cochlearium</name>
    <dbReference type="NCBI Taxonomy" id="1494"/>
    <lineage>
        <taxon>Bacteria</taxon>
        <taxon>Bacillati</taxon>
        <taxon>Bacillota</taxon>
        <taxon>Clostridia</taxon>
        <taxon>Eubacteriales</taxon>
        <taxon>Clostridiaceae</taxon>
        <taxon>Clostridium</taxon>
    </lineage>
</organism>
<dbReference type="InterPro" id="IPR010035">
    <property type="entry name" value="Thi_S"/>
</dbReference>
<dbReference type="InterPro" id="IPR012675">
    <property type="entry name" value="Beta-grasp_dom_sf"/>
</dbReference>
<sequence length="64" mass="7245">MIINGNDMDFKEGITIEELLNNLKINKDKVVVEVDLNIIDKDEYNSFKLSTDSKVEIIRFVGGG</sequence>
<name>A0A1G9K0G9_CLOCO</name>
<evidence type="ECO:0000313" key="2">
    <source>
        <dbReference type="EMBL" id="SDL43268.1"/>
    </source>
</evidence>
<reference evidence="3 5" key="2">
    <citation type="submission" date="2018-06" db="EMBL/GenBank/DDBJ databases">
        <authorList>
            <consortium name="Pathogen Informatics"/>
            <person name="Doyle S."/>
        </authorList>
    </citation>
    <scope>NUCLEOTIDE SEQUENCE [LARGE SCALE GENOMIC DNA]</scope>
    <source>
        <strain evidence="3 5">NCTC13028</strain>
    </source>
</reference>
<dbReference type="Pfam" id="PF02597">
    <property type="entry name" value="ThiS"/>
    <property type="match status" value="1"/>
</dbReference>
<dbReference type="Proteomes" id="UP000250223">
    <property type="component" value="Unassembled WGS sequence"/>
</dbReference>
<reference evidence="2 4" key="1">
    <citation type="submission" date="2016-10" db="EMBL/GenBank/DDBJ databases">
        <authorList>
            <person name="Varghese N."/>
            <person name="Submissions S."/>
        </authorList>
    </citation>
    <scope>NUCLEOTIDE SEQUENCE [LARGE SCALE GENOMIC DNA]</scope>
    <source>
        <strain evidence="2 4">NLAE-zl-C224</strain>
    </source>
</reference>
<evidence type="ECO:0000313" key="4">
    <source>
        <dbReference type="Proteomes" id="UP000198811"/>
    </source>
</evidence>
<evidence type="ECO:0000313" key="6">
    <source>
        <dbReference type="Proteomes" id="UP000528432"/>
    </source>
</evidence>
<dbReference type="PANTHER" id="PTHR34472:SF1">
    <property type="entry name" value="SULFUR CARRIER PROTEIN THIS"/>
    <property type="match status" value="1"/>
</dbReference>
<dbReference type="InterPro" id="IPR003749">
    <property type="entry name" value="ThiS/MoaD-like"/>
</dbReference>
<gene>
    <name evidence="1" type="primary">thiS</name>
    <name evidence="1" type="ORF">HMJ28_08370</name>
    <name evidence="3" type="ORF">NCTC13028_00019</name>
    <name evidence="2" type="ORF">SAMN05216497_1347</name>
</gene>
<evidence type="ECO:0000313" key="3">
    <source>
        <dbReference type="EMBL" id="SQB32822.1"/>
    </source>
</evidence>
<dbReference type="PANTHER" id="PTHR34472">
    <property type="entry name" value="SULFUR CARRIER PROTEIN THIS"/>
    <property type="match status" value="1"/>
</dbReference>
<keyword evidence="4" id="KW-1185">Reference proteome</keyword>
<dbReference type="EMBL" id="FNGL01000034">
    <property type="protein sequence ID" value="SDL43268.1"/>
    <property type="molecule type" value="Genomic_DNA"/>
</dbReference>
<dbReference type="CDD" id="cd00565">
    <property type="entry name" value="Ubl_ThiS"/>
    <property type="match status" value="1"/>
</dbReference>
<dbReference type="SUPFAM" id="SSF54285">
    <property type="entry name" value="MoaD/ThiS"/>
    <property type="match status" value="1"/>
</dbReference>
<dbReference type="Proteomes" id="UP000198811">
    <property type="component" value="Unassembled WGS sequence"/>
</dbReference>
<dbReference type="RefSeq" id="WP_089868008.1">
    <property type="nucleotide sequence ID" value="NZ_CP173238.1"/>
</dbReference>
<dbReference type="InterPro" id="IPR016155">
    <property type="entry name" value="Mopterin_synth/thiamin_S_b"/>
</dbReference>
<dbReference type="STRING" id="1494.SAMN05216497_1347"/>
<proteinExistence type="predicted"/>
<evidence type="ECO:0000313" key="5">
    <source>
        <dbReference type="Proteomes" id="UP000250223"/>
    </source>
</evidence>
<dbReference type="NCBIfam" id="TIGR01683">
    <property type="entry name" value="thiS"/>
    <property type="match status" value="1"/>
</dbReference>
<evidence type="ECO:0000313" key="1">
    <source>
        <dbReference type="EMBL" id="NOH16398.1"/>
    </source>
</evidence>